<organism evidence="4 5">
    <name type="scientific">Mycoplasmopsis agalactiae</name>
    <name type="common">Mycoplasma agalactiae</name>
    <dbReference type="NCBI Taxonomy" id="2110"/>
    <lineage>
        <taxon>Bacteria</taxon>
        <taxon>Bacillati</taxon>
        <taxon>Mycoplasmatota</taxon>
        <taxon>Mycoplasmoidales</taxon>
        <taxon>Metamycoplasmataceae</taxon>
        <taxon>Mycoplasmopsis</taxon>
    </lineage>
</organism>
<evidence type="ECO:0008006" key="6">
    <source>
        <dbReference type="Google" id="ProtNLM"/>
    </source>
</evidence>
<feature type="coiled-coil region" evidence="1">
    <location>
        <begin position="817"/>
        <end position="896"/>
    </location>
</feature>
<dbReference type="Gene3D" id="1.10.287.1490">
    <property type="match status" value="1"/>
</dbReference>
<evidence type="ECO:0000313" key="5">
    <source>
        <dbReference type="Proteomes" id="UP000006902"/>
    </source>
</evidence>
<feature type="chain" id="PRO_5003051571" description="Lipoprotein" evidence="3">
    <location>
        <begin position="26"/>
        <end position="1132"/>
    </location>
</feature>
<dbReference type="KEGG" id="mal:MAGa6760"/>
<feature type="coiled-coil region" evidence="1">
    <location>
        <begin position="240"/>
        <end position="559"/>
    </location>
</feature>
<feature type="coiled-coil region" evidence="1">
    <location>
        <begin position="1047"/>
        <end position="1123"/>
    </location>
</feature>
<protein>
    <recommendedName>
        <fullName evidence="6">Lipoprotein</fullName>
    </recommendedName>
</protein>
<dbReference type="NCBIfam" id="NF045950">
    <property type="entry name" value="MAG6090_repeat"/>
    <property type="match status" value="2"/>
</dbReference>
<evidence type="ECO:0000256" key="3">
    <source>
        <dbReference type="SAM" id="SignalP"/>
    </source>
</evidence>
<dbReference type="eggNOG" id="COG3767">
    <property type="taxonomic scope" value="Bacteria"/>
</dbReference>
<dbReference type="AlphaFoldDB" id="D3VRD2"/>
<evidence type="ECO:0000313" key="4">
    <source>
        <dbReference type="EMBL" id="CBH40879.1"/>
    </source>
</evidence>
<sequence>MKKKWILKGGLLALFSPLLSSSCFVTNTENPADPSNGTPPNGGGGSTNPGNGSIPGGGGTPDNGSRSGGGNEGGSGGNNKKPGGNNQARLVVWSDIFRDSISGEDILLHPTKEQIEKEEKRLDEEVKRILDKVKKENEEKNKAIIEKFEKEEKRLEEEVKKILEENKINNEKIFKEFVENKWKDIFDNSPSGADAGCKGLYDYNGFNDKVLLKYKDWLLNRIKGYDDIINARDNYSALLRKQYEDLADKLAKELEAKRQDIKKKLSENRLKLNYLENEKLVKARKELAETKESKKDILDLLEGAKEEKEYYANVDKVASVEMPKVKSIGEKIDKLEGKIKELQSKIDSISSQIKQKIELHNLISNVSERVNELKQQNKYLEERIKDKKQDDSFANSFVFNVENKFNHDLLKEWNLKIEQNNEETKELEEEIQRFLKDYENALSAIDKLVKDHESSNKEKDELDKQLVKLIVEVTSLTKGTKDWKSYLEQKEKEVAKAKENVALYENESKRLADLMKTGDSEESKGEKEVKESEADLVQLRKEQESLLKEQKALEEKEKVISVLISQSDKNEERFDRITFKYDVEKEKLIAELEKIEKILEQRKQRRYKEIFEYGSARETADLFSDEWLREIEKAKRNREMISRIYRDSKSGLDINLLSKDELEKWVEYFLDKNYKETKARFLEALAAKDTAALFDDKFSSEVADAKARAKIIATRKWEDLFNKKPLWDEITPTSLFGEYKERIDKYYKTELALFTKLEKENDEKIEKYKKERADYIEGLKKDLETDKSNLKKKKQGVDKYIEELNNLLASSNINSELSLAKETITELNDLLDGAKDELKFYVDKNSDFDEITLELESARENALFAGKNISELEKTLPKLESEKQELNKTYDKKISDTNVSLEEAKTKESKLNKPTKPLVDEIERDEKINAFIIYGASDESNFKKLEEAHKEKYRNYKQLLELEAEIEKLNKSLSDDQQAKQKAISKVEADIESKKNELNGYMEAKKFFVDEESRITKLLLEKNDEIGKIREYINLYNGDINKIETFIKEVTKKEMDLSKESDKINKEISKTKKESQRLEVIIRDTETRDKKINDLEKKYEQEIEKLEKEAHNKEKDIASRLVKLEKELKEFK</sequence>
<keyword evidence="3" id="KW-0732">Signal</keyword>
<feature type="region of interest" description="Disordered" evidence="2">
    <location>
        <begin position="24"/>
        <end position="86"/>
    </location>
</feature>
<gene>
    <name evidence="4" type="ordered locus">MAGa6760</name>
</gene>
<proteinExistence type="predicted"/>
<evidence type="ECO:0000256" key="1">
    <source>
        <dbReference type="SAM" id="Coils"/>
    </source>
</evidence>
<reference evidence="5" key="1">
    <citation type="journal article" date="2010" name="BMC Genomics">
        <title>Comparative genomic and proteomic analyses of two Mycoplasma agalactiae strains: clues to the macro- and micro-events that are shaping mycoplasma diversity.</title>
        <authorList>
            <person name="Nouvel L.X."/>
            <person name="Sirand-Pugnet P."/>
            <person name="Marenda M.S."/>
            <person name="Sagne E."/>
            <person name="Barbe V."/>
            <person name="Mangenot S."/>
            <person name="Schenowitz C."/>
            <person name="Jacob D."/>
            <person name="Barre A."/>
            <person name="Claverol S."/>
            <person name="Blanchard A."/>
            <person name="Citti C."/>
        </authorList>
    </citation>
    <scope>NUCLEOTIDE SEQUENCE [LARGE SCALE GENOMIC DNA]</scope>
    <source>
        <strain evidence="5">5632</strain>
    </source>
</reference>
<keyword evidence="1" id="KW-0175">Coiled coil</keyword>
<dbReference type="Proteomes" id="UP000006902">
    <property type="component" value="Chromosome"/>
</dbReference>
<feature type="compositionally biased region" description="Gly residues" evidence="2">
    <location>
        <begin position="40"/>
        <end position="77"/>
    </location>
</feature>
<dbReference type="NCBIfam" id="NF045931">
    <property type="entry name" value="LP_sig_MAG6090"/>
    <property type="match status" value="1"/>
</dbReference>
<dbReference type="RefSeq" id="WP_013022226.1">
    <property type="nucleotide sequence ID" value="NC_013948.1"/>
</dbReference>
<dbReference type="EMBL" id="FP671138">
    <property type="protein sequence ID" value="CBH40879.1"/>
    <property type="molecule type" value="Genomic_DNA"/>
</dbReference>
<feature type="signal peptide" evidence="3">
    <location>
        <begin position="1"/>
        <end position="25"/>
    </location>
</feature>
<name>D3VRD2_MYCAA</name>
<feature type="coiled-coil region" evidence="1">
    <location>
        <begin position="112"/>
        <end position="172"/>
    </location>
</feature>
<evidence type="ECO:0000256" key="2">
    <source>
        <dbReference type="SAM" id="MobiDB-lite"/>
    </source>
</evidence>
<feature type="coiled-coil region" evidence="1">
    <location>
        <begin position="942"/>
        <end position="1004"/>
    </location>
</feature>
<dbReference type="PROSITE" id="PS51257">
    <property type="entry name" value="PROKAR_LIPOPROTEIN"/>
    <property type="match status" value="1"/>
</dbReference>
<accession>D3VRD2</accession>